<comment type="caution">
    <text evidence="1">The sequence shown here is derived from an EMBL/GenBank/DDBJ whole genome shotgun (WGS) entry which is preliminary data.</text>
</comment>
<name>A0ACB7P7B4_9PEZI</name>
<accession>A0ACB7P7B4</accession>
<organism evidence="1 2">
    <name type="scientific">Chaetomium tenue</name>
    <dbReference type="NCBI Taxonomy" id="1854479"/>
    <lineage>
        <taxon>Eukaryota</taxon>
        <taxon>Fungi</taxon>
        <taxon>Dikarya</taxon>
        <taxon>Ascomycota</taxon>
        <taxon>Pezizomycotina</taxon>
        <taxon>Sordariomycetes</taxon>
        <taxon>Sordariomycetidae</taxon>
        <taxon>Sordariales</taxon>
        <taxon>Chaetomiaceae</taxon>
        <taxon>Chaetomium</taxon>
    </lineage>
</organism>
<evidence type="ECO:0000313" key="2">
    <source>
        <dbReference type="Proteomes" id="UP000724584"/>
    </source>
</evidence>
<gene>
    <name evidence="1" type="ORF">F5144DRAFT_490619</name>
</gene>
<dbReference type="EMBL" id="JAGIZQ010000004">
    <property type="protein sequence ID" value="KAH6632207.1"/>
    <property type="molecule type" value="Genomic_DNA"/>
</dbReference>
<proteinExistence type="predicted"/>
<dbReference type="Proteomes" id="UP000724584">
    <property type="component" value="Unassembled WGS sequence"/>
</dbReference>
<keyword evidence="2" id="KW-1185">Reference proteome</keyword>
<reference evidence="1 2" key="1">
    <citation type="journal article" date="2021" name="Nat. Commun.">
        <title>Genetic determinants of endophytism in the Arabidopsis root mycobiome.</title>
        <authorList>
            <person name="Mesny F."/>
            <person name="Miyauchi S."/>
            <person name="Thiergart T."/>
            <person name="Pickel B."/>
            <person name="Atanasova L."/>
            <person name="Karlsson M."/>
            <person name="Huettel B."/>
            <person name="Barry K.W."/>
            <person name="Haridas S."/>
            <person name="Chen C."/>
            <person name="Bauer D."/>
            <person name="Andreopoulos W."/>
            <person name="Pangilinan J."/>
            <person name="LaButti K."/>
            <person name="Riley R."/>
            <person name="Lipzen A."/>
            <person name="Clum A."/>
            <person name="Drula E."/>
            <person name="Henrissat B."/>
            <person name="Kohler A."/>
            <person name="Grigoriev I.V."/>
            <person name="Martin F.M."/>
            <person name="Hacquard S."/>
        </authorList>
    </citation>
    <scope>NUCLEOTIDE SEQUENCE [LARGE SCALE GENOMIC DNA]</scope>
    <source>
        <strain evidence="1 2">MPI-SDFR-AT-0079</strain>
    </source>
</reference>
<evidence type="ECO:0000313" key="1">
    <source>
        <dbReference type="EMBL" id="KAH6632207.1"/>
    </source>
</evidence>
<keyword evidence="1" id="KW-0378">Hydrolase</keyword>
<protein>
    <submittedName>
        <fullName evidence="1">Lactate dehydrogenase/glycoside hydrolase</fullName>
    </submittedName>
</protein>
<sequence>MAPQDTKSTSRIAIVGVGQVGGAVAYALILGSATCELLLVDVKVDLRDAQVRDLSDVAYAAGGTVRVRAATHHEAGQCDIVVITAGSKYSLGETNIQHMHRNVSVIRNVVKAMTPFRSDAIVLVVSNPVDLLTSIAQEVSGLPKSQVFGSGTFLESVRLRGLLADKTGVAVNSVQLSVLGVHGSSQVVAWSSATINGIPLHKVVPSDGFGHDQLAAECNERAESIFRTKGSTPFGIGSVVASICASISFDRGDVQPISHFQPEFGCCFSLPVVIGRRGIMKTIKIPLEAEENAAIARSAERVKNVMKLGS</sequence>